<evidence type="ECO:0000256" key="11">
    <source>
        <dbReference type="ARBA" id="ARBA00023157"/>
    </source>
</evidence>
<comment type="function">
    <text evidence="1">Subunit of the oligosaccharyl transferase (OST) complex that catalyzes the initial transfer of a defined glycan (Glc(3)Man(9)GlcNAc(2) in eukaryotes) from the lipid carrier dolichol-pyrophosphate to an asparagine residue within an Asn-X-Ser/Thr consensus motif in nascent polypeptide chains, the first step in protein N-glycosylation. N-glycosylation occurs cotranslationally and the complex associates with the Sec61 complex at the channel-forming translocon complex that mediates protein translocation across the endoplasmic reticulum (ER). All subunits are required for a maximal enzyme activity.</text>
</comment>
<comment type="pathway">
    <text evidence="12">Protein modification.</text>
</comment>
<evidence type="ECO:0000256" key="8">
    <source>
        <dbReference type="ARBA" id="ARBA00022842"/>
    </source>
</evidence>
<organism evidence="15 16">
    <name type="scientific">Artemia franciscana</name>
    <name type="common">Brine shrimp</name>
    <name type="synonym">Artemia sanfranciscana</name>
    <dbReference type="NCBI Taxonomy" id="6661"/>
    <lineage>
        <taxon>Eukaryota</taxon>
        <taxon>Metazoa</taxon>
        <taxon>Ecdysozoa</taxon>
        <taxon>Arthropoda</taxon>
        <taxon>Crustacea</taxon>
        <taxon>Branchiopoda</taxon>
        <taxon>Anostraca</taxon>
        <taxon>Artemiidae</taxon>
        <taxon>Artemia</taxon>
    </lineage>
</organism>
<dbReference type="EMBL" id="JAVRJZ010000002">
    <property type="protein sequence ID" value="KAK2726390.1"/>
    <property type="molecule type" value="Genomic_DNA"/>
</dbReference>
<keyword evidence="16" id="KW-1185">Reference proteome</keyword>
<evidence type="ECO:0000256" key="12">
    <source>
        <dbReference type="ARBA" id="ARBA00043952"/>
    </source>
</evidence>
<protein>
    <recommendedName>
        <fullName evidence="17">Magnesium transporter protein 1</fullName>
    </recommendedName>
</protein>
<evidence type="ECO:0000256" key="13">
    <source>
        <dbReference type="SAM" id="Phobius"/>
    </source>
</evidence>
<gene>
    <name evidence="15" type="ORF">QYM36_000729</name>
</gene>
<dbReference type="InterPro" id="IPR021149">
    <property type="entry name" value="OligosaccharylTrfase_OST3/OST6"/>
</dbReference>
<dbReference type="GO" id="GO:0015693">
    <property type="term" value="P:magnesium ion transport"/>
    <property type="evidence" value="ECO:0007669"/>
    <property type="project" value="UniProtKB-ARBA"/>
</dbReference>
<comment type="caution">
    <text evidence="15">The sequence shown here is derived from an EMBL/GenBank/DDBJ whole genome shotgun (WGS) entry which is preliminary data.</text>
</comment>
<keyword evidence="11" id="KW-1015">Disulfide bond</keyword>
<evidence type="ECO:0000256" key="3">
    <source>
        <dbReference type="ARBA" id="ARBA00009561"/>
    </source>
</evidence>
<evidence type="ECO:0000313" key="16">
    <source>
        <dbReference type="Proteomes" id="UP001187531"/>
    </source>
</evidence>
<evidence type="ECO:0008006" key="17">
    <source>
        <dbReference type="Google" id="ProtNLM"/>
    </source>
</evidence>
<dbReference type="GO" id="GO:0018279">
    <property type="term" value="P:protein N-linked glycosylation via asparagine"/>
    <property type="evidence" value="ECO:0007669"/>
    <property type="project" value="TreeGrafter"/>
</dbReference>
<evidence type="ECO:0000256" key="2">
    <source>
        <dbReference type="ARBA" id="ARBA00004477"/>
    </source>
</evidence>
<sequence>MKTVNLIFGVCLLLTSSECQRKKDVIGASSLAEKVEQLMDLTARKPIIKLNGAKFKEYVRSSPRNYSVIVMFTALSPQRQCVICKQTYEEYTIVANSYKYSMPSSNKLFFGMVDFDDAQDIFQLMRLNTAPVVMHFPPKGKPKKSDTMDIQRVGFGADAMAKWIGEQTEVQIRVLRPPNYSGTIALLTLFGLVAALLYLRRNNLEFLYNKNMWAFISVVFVLVMISGQMWNHIRGPPFLHRNQNGGIAYVHHSSQGQFVFETYIIFAIYAGIAFSLVIMTEAASGDKGDGKKKRIYAVVGLVMFAVFFSLLLSIFRSKAGGYPYSFLFK</sequence>
<dbReference type="Pfam" id="PF04756">
    <property type="entry name" value="OST3_OST6"/>
    <property type="match status" value="1"/>
</dbReference>
<feature type="transmembrane region" description="Helical" evidence="13">
    <location>
        <begin position="295"/>
        <end position="315"/>
    </location>
</feature>
<feature type="chain" id="PRO_5041692801" description="Magnesium transporter protein 1" evidence="14">
    <location>
        <begin position="20"/>
        <end position="329"/>
    </location>
</feature>
<proteinExistence type="inferred from homology"/>
<dbReference type="Gene3D" id="3.40.30.10">
    <property type="entry name" value="Glutaredoxin"/>
    <property type="match status" value="1"/>
</dbReference>
<feature type="transmembrane region" description="Helical" evidence="13">
    <location>
        <begin position="211"/>
        <end position="230"/>
    </location>
</feature>
<feature type="signal peptide" evidence="14">
    <location>
        <begin position="1"/>
        <end position="19"/>
    </location>
</feature>
<evidence type="ECO:0000256" key="9">
    <source>
        <dbReference type="ARBA" id="ARBA00022989"/>
    </source>
</evidence>
<keyword evidence="6 14" id="KW-0732">Signal</keyword>
<evidence type="ECO:0000313" key="15">
    <source>
        <dbReference type="EMBL" id="KAK2726390.1"/>
    </source>
</evidence>
<evidence type="ECO:0000256" key="7">
    <source>
        <dbReference type="ARBA" id="ARBA00022824"/>
    </source>
</evidence>
<accession>A0AA88LLC9</accession>
<reference evidence="15" key="1">
    <citation type="submission" date="2023-07" db="EMBL/GenBank/DDBJ databases">
        <title>Chromosome-level genome assembly of Artemia franciscana.</title>
        <authorList>
            <person name="Jo E."/>
        </authorList>
    </citation>
    <scope>NUCLEOTIDE SEQUENCE</scope>
    <source>
        <tissue evidence="15">Whole body</tissue>
    </source>
</reference>
<keyword evidence="9 13" id="KW-1133">Transmembrane helix</keyword>
<name>A0AA88LLC9_ARTSF</name>
<keyword evidence="10 13" id="KW-0472">Membrane</keyword>
<dbReference type="FunFam" id="3.40.30.10:FF:000009">
    <property type="entry name" value="Tumor suppressor candidate 3"/>
    <property type="match status" value="1"/>
</dbReference>
<dbReference type="Proteomes" id="UP001187531">
    <property type="component" value="Unassembled WGS sequence"/>
</dbReference>
<feature type="transmembrane region" description="Helical" evidence="13">
    <location>
        <begin position="263"/>
        <end position="283"/>
    </location>
</feature>
<evidence type="ECO:0000256" key="14">
    <source>
        <dbReference type="SAM" id="SignalP"/>
    </source>
</evidence>
<evidence type="ECO:0000256" key="5">
    <source>
        <dbReference type="ARBA" id="ARBA00022692"/>
    </source>
</evidence>
<evidence type="ECO:0000256" key="6">
    <source>
        <dbReference type="ARBA" id="ARBA00022729"/>
    </source>
</evidence>
<keyword evidence="8" id="KW-0460">Magnesium</keyword>
<dbReference type="PANTHER" id="PTHR12692:SF0">
    <property type="entry name" value="GH11935P"/>
    <property type="match status" value="1"/>
</dbReference>
<keyword evidence="5 13" id="KW-0812">Transmembrane</keyword>
<keyword evidence="4" id="KW-0813">Transport</keyword>
<evidence type="ECO:0000256" key="10">
    <source>
        <dbReference type="ARBA" id="ARBA00023136"/>
    </source>
</evidence>
<dbReference type="SUPFAM" id="SSF52833">
    <property type="entry name" value="Thioredoxin-like"/>
    <property type="match status" value="1"/>
</dbReference>
<comment type="similarity">
    <text evidence="3">Belongs to the OST3/OST6 family.</text>
</comment>
<dbReference type="AlphaFoldDB" id="A0AA88LLC9"/>
<dbReference type="PANTHER" id="PTHR12692">
    <property type="entry name" value="DOLICHYL-DIPHOSPHOOLIGOSACCHARIDE--PROTEIN GLYCOSYLTRANSFERASE-RELATED"/>
    <property type="match status" value="1"/>
</dbReference>
<dbReference type="GO" id="GO:0008250">
    <property type="term" value="C:oligosaccharyltransferase complex"/>
    <property type="evidence" value="ECO:0007669"/>
    <property type="project" value="TreeGrafter"/>
</dbReference>
<keyword evidence="7" id="KW-0256">Endoplasmic reticulum</keyword>
<comment type="subcellular location">
    <subcellularLocation>
        <location evidence="2">Endoplasmic reticulum membrane</location>
        <topology evidence="2">Multi-pass membrane protein</topology>
    </subcellularLocation>
</comment>
<feature type="transmembrane region" description="Helical" evidence="13">
    <location>
        <begin position="180"/>
        <end position="199"/>
    </location>
</feature>
<evidence type="ECO:0000256" key="4">
    <source>
        <dbReference type="ARBA" id="ARBA00022448"/>
    </source>
</evidence>
<dbReference type="InterPro" id="IPR036249">
    <property type="entry name" value="Thioredoxin-like_sf"/>
</dbReference>
<evidence type="ECO:0000256" key="1">
    <source>
        <dbReference type="ARBA" id="ARBA00002791"/>
    </source>
</evidence>